<dbReference type="CDD" id="cd04645">
    <property type="entry name" value="LbH_gamma_CA_like"/>
    <property type="match status" value="1"/>
</dbReference>
<dbReference type="EMBL" id="CADCWF010000028">
    <property type="protein sequence ID" value="CAA9538610.1"/>
    <property type="molecule type" value="Genomic_DNA"/>
</dbReference>
<gene>
    <name evidence="2" type="ORF">AVDCRST_MAG59-590</name>
</gene>
<dbReference type="InterPro" id="IPR011004">
    <property type="entry name" value="Trimer_LpxA-like_sf"/>
</dbReference>
<accession>A0A6J4U226</accession>
<sequence>MSRAFVLPFGDVWPRIADDAFLAPGAVVVGDVEIGPGASVWFNATVRGDVAPIRIGRGSNVQDSAVLHVDAGQPCLVGEDVTIGHGAIVHGCTVGDGVTIGMGAVVLSRSTVGHGAIVAAGAVVAEDAVVEPGMLVMGVPARPKRLLSAEEREGSVENARRYVRNGTRYRAEATSGSGNDRETGSATIIKRGHDGDRRFP</sequence>
<dbReference type="PANTHER" id="PTHR13061:SF29">
    <property type="entry name" value="GAMMA CARBONIC ANHYDRASE-LIKE 1, MITOCHONDRIAL-RELATED"/>
    <property type="match status" value="1"/>
</dbReference>
<dbReference type="InterPro" id="IPR047324">
    <property type="entry name" value="LbH_gamma_CA-like"/>
</dbReference>
<proteinExistence type="predicted"/>
<dbReference type="Gene3D" id="2.160.10.10">
    <property type="entry name" value="Hexapeptide repeat proteins"/>
    <property type="match status" value="1"/>
</dbReference>
<name>A0A6J4U226_9BACT</name>
<evidence type="ECO:0000256" key="1">
    <source>
        <dbReference type="SAM" id="MobiDB-lite"/>
    </source>
</evidence>
<feature type="compositionally biased region" description="Basic and acidic residues" evidence="1">
    <location>
        <begin position="191"/>
        <end position="200"/>
    </location>
</feature>
<dbReference type="SUPFAM" id="SSF51161">
    <property type="entry name" value="Trimeric LpxA-like enzymes"/>
    <property type="match status" value="1"/>
</dbReference>
<feature type="compositionally biased region" description="Basic and acidic residues" evidence="1">
    <location>
        <begin position="150"/>
        <end position="160"/>
    </location>
</feature>
<dbReference type="Pfam" id="PF00132">
    <property type="entry name" value="Hexapep"/>
    <property type="match status" value="2"/>
</dbReference>
<protein>
    <submittedName>
        <fullName evidence="2">Carbonic anhydrase, gamma class</fullName>
        <ecNumber evidence="2">4.2.1.1</ecNumber>
    </submittedName>
</protein>
<dbReference type="EC" id="4.2.1.1" evidence="2"/>
<dbReference type="PANTHER" id="PTHR13061">
    <property type="entry name" value="DYNACTIN SUBUNIT P25"/>
    <property type="match status" value="1"/>
</dbReference>
<evidence type="ECO:0000313" key="2">
    <source>
        <dbReference type="EMBL" id="CAA9538610.1"/>
    </source>
</evidence>
<keyword evidence="2" id="KW-0456">Lyase</keyword>
<organism evidence="2">
    <name type="scientific">uncultured Thermomicrobiales bacterium</name>
    <dbReference type="NCBI Taxonomy" id="1645740"/>
    <lineage>
        <taxon>Bacteria</taxon>
        <taxon>Pseudomonadati</taxon>
        <taxon>Thermomicrobiota</taxon>
        <taxon>Thermomicrobia</taxon>
        <taxon>Thermomicrobiales</taxon>
        <taxon>environmental samples</taxon>
    </lineage>
</organism>
<dbReference type="GO" id="GO:0004089">
    <property type="term" value="F:carbonate dehydratase activity"/>
    <property type="evidence" value="ECO:0007669"/>
    <property type="project" value="UniProtKB-EC"/>
</dbReference>
<dbReference type="InterPro" id="IPR050484">
    <property type="entry name" value="Transf_Hexapept/Carb_Anhydrase"/>
</dbReference>
<reference evidence="2" key="1">
    <citation type="submission" date="2020-02" db="EMBL/GenBank/DDBJ databases">
        <authorList>
            <person name="Meier V. D."/>
        </authorList>
    </citation>
    <scope>NUCLEOTIDE SEQUENCE</scope>
    <source>
        <strain evidence="2">AVDCRST_MAG59</strain>
    </source>
</reference>
<dbReference type="AlphaFoldDB" id="A0A6J4U226"/>
<dbReference type="InterPro" id="IPR001451">
    <property type="entry name" value="Hexapep"/>
</dbReference>
<feature type="region of interest" description="Disordered" evidence="1">
    <location>
        <begin position="150"/>
        <end position="200"/>
    </location>
</feature>